<dbReference type="EMBL" id="QDEB01118133">
    <property type="protein sequence ID" value="RZB40528.1"/>
    <property type="molecule type" value="Genomic_DNA"/>
</dbReference>
<keyword evidence="8" id="KW-1185">Reference proteome</keyword>
<dbReference type="Proteomes" id="UP000292052">
    <property type="component" value="Unassembled WGS sequence"/>
</dbReference>
<comment type="subcellular location">
    <subcellularLocation>
        <location evidence="1">Membrane</location>
        <topology evidence="1">Multi-pass membrane protein</topology>
    </subcellularLocation>
</comment>
<protein>
    <submittedName>
        <fullName evidence="7">Solute carrier family 22 member 21</fullName>
    </submittedName>
</protein>
<dbReference type="InterPro" id="IPR011701">
    <property type="entry name" value="MFS"/>
</dbReference>
<keyword evidence="4 5" id="KW-0472">Membrane</keyword>
<sequence>MEKLDLDKILISIGEWGHFQTLTYFALCCVVIFSVFPMSYIFVARDIKYRCLYYQPQTNNTCMHFDKNITRTCRNFVFERNQTTIVQDFDVTCDENLWKLTTVGTVSALGELFCLPLAGFLSDRFGRRSMIIVSVLSSTIIGLVRSFSISYLMYITLEFLDTALSSGMYSGAFILAVEIVDSKKRNLGNTIICCAFALGQILLGVAAWMTPSWRIMLRVLYTFGFLVAFAVWLIPESIRWLISKKQYEKAWKVLQLALKFNGDGLKEEIFNQFPKINLREEQKEAVSVMAVLKTKTLLLRTLHCSYTWICCNFPYYGLTIQSVALSENIYFNFIFTSLIEIPAYILTQTIMNRFGRRKTMACSLILGGIACFCVNMVEKDWLILTVFLCGKFFITMAYTTLYIYTAEMFPTKSRHSILAICSMCGRVGSLMAPQVPLLRFGSRKRSILSFQMILMKL</sequence>
<feature type="transmembrane region" description="Helical" evidence="5">
    <location>
        <begin position="383"/>
        <end position="404"/>
    </location>
</feature>
<feature type="transmembrane region" description="Helical" evidence="5">
    <location>
        <begin position="163"/>
        <end position="180"/>
    </location>
</feature>
<feature type="domain" description="Major facilitator superfamily (MFS) profile" evidence="6">
    <location>
        <begin position="32"/>
        <end position="457"/>
    </location>
</feature>
<dbReference type="InterPro" id="IPR036259">
    <property type="entry name" value="MFS_trans_sf"/>
</dbReference>
<dbReference type="PROSITE" id="PS00216">
    <property type="entry name" value="SUGAR_TRANSPORT_1"/>
    <property type="match status" value="1"/>
</dbReference>
<accession>A0A482VBM3</accession>
<feature type="transmembrane region" description="Helical" evidence="5">
    <location>
        <begin position="297"/>
        <end position="317"/>
    </location>
</feature>
<keyword evidence="3 5" id="KW-1133">Transmembrane helix</keyword>
<feature type="transmembrane region" description="Helical" evidence="5">
    <location>
        <begin position="22"/>
        <end position="43"/>
    </location>
</feature>
<evidence type="ECO:0000256" key="2">
    <source>
        <dbReference type="ARBA" id="ARBA00022692"/>
    </source>
</evidence>
<evidence type="ECO:0000256" key="4">
    <source>
        <dbReference type="ARBA" id="ARBA00023136"/>
    </source>
</evidence>
<feature type="transmembrane region" description="Helical" evidence="5">
    <location>
        <begin position="329"/>
        <end position="347"/>
    </location>
</feature>
<dbReference type="SUPFAM" id="SSF103473">
    <property type="entry name" value="MFS general substrate transporter"/>
    <property type="match status" value="1"/>
</dbReference>
<dbReference type="GO" id="GO:0022857">
    <property type="term" value="F:transmembrane transporter activity"/>
    <property type="evidence" value="ECO:0007669"/>
    <property type="project" value="InterPro"/>
</dbReference>
<feature type="transmembrane region" description="Helical" evidence="5">
    <location>
        <begin position="359"/>
        <end position="377"/>
    </location>
</feature>
<dbReference type="GO" id="GO:0016020">
    <property type="term" value="C:membrane"/>
    <property type="evidence" value="ECO:0007669"/>
    <property type="project" value="UniProtKB-SubCell"/>
</dbReference>
<dbReference type="InterPro" id="IPR005829">
    <property type="entry name" value="Sugar_transporter_CS"/>
</dbReference>
<feature type="transmembrane region" description="Helical" evidence="5">
    <location>
        <begin position="187"/>
        <end position="209"/>
    </location>
</feature>
<evidence type="ECO:0000313" key="8">
    <source>
        <dbReference type="Proteomes" id="UP000292052"/>
    </source>
</evidence>
<dbReference type="Pfam" id="PF07690">
    <property type="entry name" value="MFS_1"/>
    <property type="match status" value="1"/>
</dbReference>
<evidence type="ECO:0000256" key="1">
    <source>
        <dbReference type="ARBA" id="ARBA00004141"/>
    </source>
</evidence>
<name>A0A482VBM3_ASBVE</name>
<reference evidence="7 8" key="1">
    <citation type="submission" date="2017-03" db="EMBL/GenBank/DDBJ databases">
        <title>Genome of the blue death feigning beetle - Asbolus verrucosus.</title>
        <authorList>
            <person name="Rider S.D."/>
        </authorList>
    </citation>
    <scope>NUCLEOTIDE SEQUENCE [LARGE SCALE GENOMIC DNA]</scope>
    <source>
        <strain evidence="7">Butters</strain>
        <tissue evidence="7">Head and leg muscle</tissue>
    </source>
</reference>
<dbReference type="OrthoDB" id="2261376at2759"/>
<evidence type="ECO:0000256" key="3">
    <source>
        <dbReference type="ARBA" id="ARBA00022989"/>
    </source>
</evidence>
<organism evidence="7 8">
    <name type="scientific">Asbolus verrucosus</name>
    <name type="common">Desert ironclad beetle</name>
    <dbReference type="NCBI Taxonomy" id="1661398"/>
    <lineage>
        <taxon>Eukaryota</taxon>
        <taxon>Metazoa</taxon>
        <taxon>Ecdysozoa</taxon>
        <taxon>Arthropoda</taxon>
        <taxon>Hexapoda</taxon>
        <taxon>Insecta</taxon>
        <taxon>Pterygota</taxon>
        <taxon>Neoptera</taxon>
        <taxon>Endopterygota</taxon>
        <taxon>Coleoptera</taxon>
        <taxon>Polyphaga</taxon>
        <taxon>Cucujiformia</taxon>
        <taxon>Tenebrionidae</taxon>
        <taxon>Pimeliinae</taxon>
        <taxon>Asbolus</taxon>
    </lineage>
</organism>
<dbReference type="Gene3D" id="1.20.1250.20">
    <property type="entry name" value="MFS general substrate transporter like domains"/>
    <property type="match status" value="1"/>
</dbReference>
<dbReference type="PANTHER" id="PTHR24064">
    <property type="entry name" value="SOLUTE CARRIER FAMILY 22 MEMBER"/>
    <property type="match status" value="1"/>
</dbReference>
<feature type="transmembrane region" description="Helical" evidence="5">
    <location>
        <begin position="131"/>
        <end position="157"/>
    </location>
</feature>
<evidence type="ECO:0000259" key="6">
    <source>
        <dbReference type="PROSITE" id="PS50850"/>
    </source>
</evidence>
<proteinExistence type="predicted"/>
<evidence type="ECO:0000256" key="5">
    <source>
        <dbReference type="SAM" id="Phobius"/>
    </source>
</evidence>
<dbReference type="InterPro" id="IPR020846">
    <property type="entry name" value="MFS_dom"/>
</dbReference>
<feature type="transmembrane region" description="Helical" evidence="5">
    <location>
        <begin position="215"/>
        <end position="235"/>
    </location>
</feature>
<dbReference type="STRING" id="1661398.A0A482VBM3"/>
<gene>
    <name evidence="7" type="ORF">BDFB_010621</name>
</gene>
<keyword evidence="2 5" id="KW-0812">Transmembrane</keyword>
<evidence type="ECO:0000313" key="7">
    <source>
        <dbReference type="EMBL" id="RZB40528.1"/>
    </source>
</evidence>
<dbReference type="PROSITE" id="PS50850">
    <property type="entry name" value="MFS"/>
    <property type="match status" value="1"/>
</dbReference>
<comment type="caution">
    <text evidence="7">The sequence shown here is derived from an EMBL/GenBank/DDBJ whole genome shotgun (WGS) entry which is preliminary data.</text>
</comment>
<dbReference type="AlphaFoldDB" id="A0A482VBM3"/>